<keyword evidence="1" id="KW-0812">Transmembrane</keyword>
<accession>A0A6B3N582</accession>
<evidence type="ECO:0000313" key="2">
    <source>
        <dbReference type="EMBL" id="NER28259.1"/>
    </source>
</evidence>
<gene>
    <name evidence="2" type="ORF">F6J89_11655</name>
</gene>
<protein>
    <submittedName>
        <fullName evidence="2">Uncharacterized protein</fullName>
    </submittedName>
</protein>
<reference evidence="2" key="1">
    <citation type="submission" date="2019-11" db="EMBL/GenBank/DDBJ databases">
        <title>Genomic insights into an expanded diversity of filamentous marine cyanobacteria reveals the extraordinary biosynthetic potential of Moorea and Okeania.</title>
        <authorList>
            <person name="Ferreira Leao T."/>
            <person name="Wang M."/>
            <person name="Moss N."/>
            <person name="Da Silva R."/>
            <person name="Sanders J."/>
            <person name="Nurk S."/>
            <person name="Gurevich A."/>
            <person name="Humphrey G."/>
            <person name="Reher R."/>
            <person name="Zhu Q."/>
            <person name="Belda-Ferre P."/>
            <person name="Glukhov E."/>
            <person name="Rex R."/>
            <person name="Dorrestein P.C."/>
            <person name="Knight R."/>
            <person name="Pevzner P."/>
            <person name="Gerwick W.H."/>
            <person name="Gerwick L."/>
        </authorList>
    </citation>
    <scope>NUCLEOTIDE SEQUENCE</scope>
    <source>
        <strain evidence="2">SIO1C4</strain>
    </source>
</reference>
<evidence type="ECO:0000256" key="1">
    <source>
        <dbReference type="SAM" id="Phobius"/>
    </source>
</evidence>
<dbReference type="EMBL" id="JAAHFQ010000190">
    <property type="protein sequence ID" value="NER28259.1"/>
    <property type="molecule type" value="Genomic_DNA"/>
</dbReference>
<name>A0A6B3N582_9CYAN</name>
<proteinExistence type="predicted"/>
<comment type="caution">
    <text evidence="2">The sequence shown here is derived from an EMBL/GenBank/DDBJ whole genome shotgun (WGS) entry which is preliminary data.</text>
</comment>
<keyword evidence="1" id="KW-1133">Transmembrane helix</keyword>
<organism evidence="2">
    <name type="scientific">Symploca sp. SIO1C4</name>
    <dbReference type="NCBI Taxonomy" id="2607765"/>
    <lineage>
        <taxon>Bacteria</taxon>
        <taxon>Bacillati</taxon>
        <taxon>Cyanobacteriota</taxon>
        <taxon>Cyanophyceae</taxon>
        <taxon>Coleofasciculales</taxon>
        <taxon>Coleofasciculaceae</taxon>
        <taxon>Symploca</taxon>
    </lineage>
</organism>
<sequence>MNWELYERYESLIWRIFLGLTLVFWGYEKLTVPKLASSYIIPRNILLVL</sequence>
<keyword evidence="1" id="KW-0472">Membrane</keyword>
<dbReference type="AlphaFoldDB" id="A0A6B3N582"/>
<feature type="transmembrane region" description="Helical" evidence="1">
    <location>
        <begin position="12"/>
        <end position="27"/>
    </location>
</feature>